<dbReference type="AlphaFoldDB" id="A0A239D0R9"/>
<evidence type="ECO:0000313" key="5">
    <source>
        <dbReference type="Proteomes" id="UP000198386"/>
    </source>
</evidence>
<dbReference type="Proteomes" id="UP000198386">
    <property type="component" value="Unassembled WGS sequence"/>
</dbReference>
<proteinExistence type="predicted"/>
<evidence type="ECO:0000256" key="2">
    <source>
        <dbReference type="PROSITE-ProRule" id="PRU00703"/>
    </source>
</evidence>
<dbReference type="RefSeq" id="WP_089403638.1">
    <property type="nucleotide sequence ID" value="NZ_FZOH01000003.1"/>
</dbReference>
<dbReference type="SMART" id="SM00116">
    <property type="entry name" value="CBS"/>
    <property type="match status" value="2"/>
</dbReference>
<dbReference type="SUPFAM" id="SSF54631">
    <property type="entry name" value="CBS-domain pair"/>
    <property type="match status" value="1"/>
</dbReference>
<dbReference type="PANTHER" id="PTHR43080">
    <property type="entry name" value="CBS DOMAIN-CONTAINING PROTEIN CBSX3, MITOCHONDRIAL"/>
    <property type="match status" value="1"/>
</dbReference>
<dbReference type="OrthoDB" id="9789996at2"/>
<dbReference type="Gene3D" id="3.10.580.10">
    <property type="entry name" value="CBS-domain"/>
    <property type="match status" value="1"/>
</dbReference>
<dbReference type="Pfam" id="PF00571">
    <property type="entry name" value="CBS"/>
    <property type="match status" value="2"/>
</dbReference>
<name>A0A239D0R9_9ACTN</name>
<dbReference type="EMBL" id="FZOH01000003">
    <property type="protein sequence ID" value="SNS25203.1"/>
    <property type="molecule type" value="Genomic_DNA"/>
</dbReference>
<dbReference type="InterPro" id="IPR051257">
    <property type="entry name" value="Diverse_CBS-Domain"/>
</dbReference>
<evidence type="ECO:0000313" key="4">
    <source>
        <dbReference type="EMBL" id="SNS25203.1"/>
    </source>
</evidence>
<sequence length="143" mass="14579">MTAPAGAPPTVGSAMRPPVTTVELRAHLAAAAYLMKRSGDTALVVTRADDTGVPIGIVTDADVSQAVADGHDLEALRVSDVVSGPPVTVAPDTPVPDALRVMVDHRLHHLLVLAEGKLAGIVDMLDLCRVSLDVAAPVAPGTA</sequence>
<dbReference type="PROSITE" id="PS51371">
    <property type="entry name" value="CBS"/>
    <property type="match status" value="2"/>
</dbReference>
<protein>
    <submittedName>
        <fullName evidence="4">CBS domain-containing protein</fullName>
    </submittedName>
</protein>
<keyword evidence="5" id="KW-1185">Reference proteome</keyword>
<reference evidence="5" key="1">
    <citation type="submission" date="2017-06" db="EMBL/GenBank/DDBJ databases">
        <authorList>
            <person name="Varghese N."/>
            <person name="Submissions S."/>
        </authorList>
    </citation>
    <scope>NUCLEOTIDE SEQUENCE [LARGE SCALE GENOMIC DNA]</scope>
    <source>
        <strain evidence="5">DSM 45423</strain>
    </source>
</reference>
<organism evidence="4 5">
    <name type="scientific">Geodermatophilus saharensis</name>
    <dbReference type="NCBI Taxonomy" id="1137994"/>
    <lineage>
        <taxon>Bacteria</taxon>
        <taxon>Bacillati</taxon>
        <taxon>Actinomycetota</taxon>
        <taxon>Actinomycetes</taxon>
        <taxon>Geodermatophilales</taxon>
        <taxon>Geodermatophilaceae</taxon>
        <taxon>Geodermatophilus</taxon>
    </lineage>
</organism>
<keyword evidence="1 2" id="KW-0129">CBS domain</keyword>
<feature type="domain" description="CBS" evidence="3">
    <location>
        <begin position="81"/>
        <end position="138"/>
    </location>
</feature>
<dbReference type="InterPro" id="IPR000644">
    <property type="entry name" value="CBS_dom"/>
</dbReference>
<dbReference type="PANTHER" id="PTHR43080:SF2">
    <property type="entry name" value="CBS DOMAIN-CONTAINING PROTEIN"/>
    <property type="match status" value="1"/>
</dbReference>
<evidence type="ECO:0000259" key="3">
    <source>
        <dbReference type="PROSITE" id="PS51371"/>
    </source>
</evidence>
<evidence type="ECO:0000256" key="1">
    <source>
        <dbReference type="ARBA" id="ARBA00023122"/>
    </source>
</evidence>
<dbReference type="InterPro" id="IPR046342">
    <property type="entry name" value="CBS_dom_sf"/>
</dbReference>
<feature type="domain" description="CBS" evidence="3">
    <location>
        <begin position="15"/>
        <end position="73"/>
    </location>
</feature>
<gene>
    <name evidence="4" type="ORF">SAMN04488107_1899</name>
</gene>
<accession>A0A239D0R9</accession>